<protein>
    <recommendedName>
        <fullName evidence="5">ATP-grasp domain-containing protein</fullName>
    </recommendedName>
</protein>
<dbReference type="InterPro" id="IPR011761">
    <property type="entry name" value="ATP-grasp"/>
</dbReference>
<dbReference type="InterPro" id="IPR052032">
    <property type="entry name" value="ATP-dep_AA_Ligase"/>
</dbReference>
<keyword evidence="1" id="KW-0436">Ligase</keyword>
<evidence type="ECO:0000256" key="1">
    <source>
        <dbReference type="ARBA" id="ARBA00022598"/>
    </source>
</evidence>
<gene>
    <name evidence="6" type="ORF">Selli2_12490</name>
</gene>
<evidence type="ECO:0000256" key="3">
    <source>
        <dbReference type="ARBA" id="ARBA00022840"/>
    </source>
</evidence>
<keyword evidence="3 4" id="KW-0067">ATP-binding</keyword>
<dbReference type="AlphaFoldDB" id="A0A9W6CEG9"/>
<evidence type="ECO:0000313" key="7">
    <source>
        <dbReference type="Proteomes" id="UP001145094"/>
    </source>
</evidence>
<evidence type="ECO:0000259" key="5">
    <source>
        <dbReference type="PROSITE" id="PS50975"/>
    </source>
</evidence>
<dbReference type="Gene3D" id="3.30.470.20">
    <property type="entry name" value="ATP-grasp fold, B domain"/>
    <property type="match status" value="1"/>
</dbReference>
<dbReference type="GO" id="GO:0008716">
    <property type="term" value="F:D-alanine-D-alanine ligase activity"/>
    <property type="evidence" value="ECO:0007669"/>
    <property type="project" value="InterPro"/>
</dbReference>
<accession>A0A9W6CEG9</accession>
<proteinExistence type="predicted"/>
<evidence type="ECO:0000313" key="6">
    <source>
        <dbReference type="EMBL" id="GLG89822.1"/>
    </source>
</evidence>
<dbReference type="SUPFAM" id="SSF56059">
    <property type="entry name" value="Glutathione synthetase ATP-binding domain-like"/>
    <property type="match status" value="1"/>
</dbReference>
<dbReference type="InterPro" id="IPR011095">
    <property type="entry name" value="Dala_Dala_lig_C"/>
</dbReference>
<reference evidence="6" key="2">
    <citation type="submission" date="2022-11" db="EMBL/GenBank/DDBJ databases">
        <title>Draft genome sequence of Sellimonas catena strain 18CBH55.</title>
        <authorList>
            <person name="Atsushi H."/>
            <person name="Moriya O."/>
            <person name="Mitsuo S."/>
        </authorList>
    </citation>
    <scope>NUCLEOTIDE SEQUENCE</scope>
    <source>
        <strain evidence="6">18CBH55</strain>
    </source>
</reference>
<evidence type="ECO:0000256" key="4">
    <source>
        <dbReference type="PROSITE-ProRule" id="PRU00409"/>
    </source>
</evidence>
<dbReference type="GO" id="GO:0046872">
    <property type="term" value="F:metal ion binding"/>
    <property type="evidence" value="ECO:0007669"/>
    <property type="project" value="InterPro"/>
</dbReference>
<dbReference type="RefSeq" id="WP_281844834.1">
    <property type="nucleotide sequence ID" value="NZ_BSCH01000006.1"/>
</dbReference>
<dbReference type="Pfam" id="PF07478">
    <property type="entry name" value="Dala_Dala_lig_C"/>
    <property type="match status" value="1"/>
</dbReference>
<evidence type="ECO:0000256" key="2">
    <source>
        <dbReference type="ARBA" id="ARBA00022741"/>
    </source>
</evidence>
<feature type="domain" description="ATP-grasp" evidence="5">
    <location>
        <begin position="116"/>
        <end position="303"/>
    </location>
</feature>
<dbReference type="Gene3D" id="3.30.1490.20">
    <property type="entry name" value="ATP-grasp fold, A domain"/>
    <property type="match status" value="1"/>
</dbReference>
<dbReference type="PANTHER" id="PTHR43585">
    <property type="entry name" value="FUMIPYRROLE BIOSYNTHESIS PROTEIN C"/>
    <property type="match status" value="1"/>
</dbReference>
<dbReference type="InterPro" id="IPR013815">
    <property type="entry name" value="ATP_grasp_subdomain_1"/>
</dbReference>
<keyword evidence="2 4" id="KW-0547">Nucleotide-binding</keyword>
<dbReference type="Proteomes" id="UP001145094">
    <property type="component" value="Unassembled WGS sequence"/>
</dbReference>
<name>A0A9W6CEG9_9FIRM</name>
<organism evidence="6 7">
    <name type="scientific">Sellimonas catena</name>
    <dbReference type="NCBI Taxonomy" id="2994035"/>
    <lineage>
        <taxon>Bacteria</taxon>
        <taxon>Bacillati</taxon>
        <taxon>Bacillota</taxon>
        <taxon>Clostridia</taxon>
        <taxon>Lachnospirales</taxon>
        <taxon>Lachnospiraceae</taxon>
        <taxon>Sellimonas</taxon>
    </lineage>
</organism>
<dbReference type="EMBL" id="BSCH01000006">
    <property type="protein sequence ID" value="GLG89822.1"/>
    <property type="molecule type" value="Genomic_DNA"/>
</dbReference>
<reference evidence="6" key="3">
    <citation type="journal article" date="2023" name="Int. J. Syst. Evol. Microbiol.">
        <title>Sellimonas catena sp. nov., isolated from human faeces.</title>
        <authorList>
            <person name="Hisatomi A."/>
            <person name="Ohkuma M."/>
            <person name="Sakamoto M."/>
        </authorList>
    </citation>
    <scope>NUCLEOTIDE SEQUENCE</scope>
    <source>
        <strain evidence="6">18CBH55</strain>
    </source>
</reference>
<sequence length="422" mass="47953">MENLKGKKLLILAAGAQHISLIKRAQDYGVYVIVTDMYKDHQISPGKDVANEYWDISWNDIDALERKCLEEKIDGICAGYSEFTVESQILLCQRLGLPCYLTMEQLDITRDKIKFKNTCRKYGVPVVKEYAFIEDVDEFPVIVKPVDRAGSIGISIATDKKSLIESFNYAMGLSVCKEVIIEKYITGTKIDLYYEIIDGEITLVASSDTINAKNNGYDKVVQSAWLFPSKYHEILVKKADSAIKRMLKGIGITNGYIFISGFIQNGEVTFFEAGFRLCGGHLYEYLEKKGLVNNLDLFIFHALTGKVALQPADCINENLKCVNLNFYAKRGVVGEVRGQEKIREMKDNAINIVWAKKGQKCDDSQAILSKMAMFYFCNEDAEILQDDCQQAYQLFEVKDVQGSDMIYDRIDVNVIKSWWKEK</sequence>
<dbReference type="PROSITE" id="PS50975">
    <property type="entry name" value="ATP_GRASP"/>
    <property type="match status" value="1"/>
</dbReference>
<reference evidence="6" key="1">
    <citation type="submission" date="2022-11" db="EMBL/GenBank/DDBJ databases">
        <title>Draft genome sequence of Sellimonas catena strain 18CBH55.</title>
        <authorList>
            <person name="Hisatomi A."/>
            <person name="Ohkuma M."/>
            <person name="Sakamoto M."/>
        </authorList>
    </citation>
    <scope>NUCLEOTIDE SEQUENCE</scope>
    <source>
        <strain evidence="6">18CBH55</strain>
    </source>
</reference>
<dbReference type="PANTHER" id="PTHR43585:SF2">
    <property type="entry name" value="ATP-GRASP ENZYME FSQD"/>
    <property type="match status" value="1"/>
</dbReference>
<dbReference type="Gene3D" id="3.40.50.20">
    <property type="match status" value="1"/>
</dbReference>
<comment type="caution">
    <text evidence="6">The sequence shown here is derived from an EMBL/GenBank/DDBJ whole genome shotgun (WGS) entry which is preliminary data.</text>
</comment>
<dbReference type="GO" id="GO:0005524">
    <property type="term" value="F:ATP binding"/>
    <property type="evidence" value="ECO:0007669"/>
    <property type="project" value="UniProtKB-UniRule"/>
</dbReference>